<reference evidence="4" key="1">
    <citation type="journal article" date="2014" name="Science">
        <title>Ancient hybridizations among the ancestral genomes of bread wheat.</title>
        <authorList>
            <consortium name="International Wheat Genome Sequencing Consortium,"/>
            <person name="Marcussen T."/>
            <person name="Sandve S.R."/>
            <person name="Heier L."/>
            <person name="Spannagl M."/>
            <person name="Pfeifer M."/>
            <person name="Jakobsen K.S."/>
            <person name="Wulff B.B."/>
            <person name="Steuernagel B."/>
            <person name="Mayer K.F."/>
            <person name="Olsen O.A."/>
        </authorList>
    </citation>
    <scope>NUCLEOTIDE SEQUENCE [LARGE SCALE GENOMIC DNA]</scope>
    <source>
        <strain evidence="4">cv. AL8/78</strain>
    </source>
</reference>
<keyword evidence="1" id="KW-0328">Glycosyltransferase</keyword>
<evidence type="ECO:0000256" key="1">
    <source>
        <dbReference type="ARBA" id="ARBA00022676"/>
    </source>
</evidence>
<dbReference type="EnsemblPlants" id="AET2Gv20836000.10">
    <property type="protein sequence ID" value="AET2Gv20836000.10"/>
    <property type="gene ID" value="AET2Gv20836000"/>
</dbReference>
<feature type="domain" description="Glycosyl transferase family 1" evidence="2">
    <location>
        <begin position="11"/>
        <end position="126"/>
    </location>
</feature>
<keyword evidence="1" id="KW-0808">Transferase</keyword>
<evidence type="ECO:0000259" key="2">
    <source>
        <dbReference type="Pfam" id="PF00534"/>
    </source>
</evidence>
<dbReference type="AlphaFoldDB" id="A0A453CG62"/>
<dbReference type="PANTHER" id="PTHR45825">
    <property type="entry name" value="GRANULE-BOUND STARCH SYNTHASE 1, CHLOROPLASTIC/AMYLOPLASTIC"/>
    <property type="match status" value="1"/>
</dbReference>
<accession>A0A453CG62</accession>
<name>A0A453CG62_AEGTS</name>
<dbReference type="Gramene" id="AET2Gv20836000.10">
    <property type="protein sequence ID" value="AET2Gv20836000.10"/>
    <property type="gene ID" value="AET2Gv20836000"/>
</dbReference>
<evidence type="ECO:0000313" key="4">
    <source>
        <dbReference type="Proteomes" id="UP000015105"/>
    </source>
</evidence>
<dbReference type="SUPFAM" id="SSF53756">
    <property type="entry name" value="UDP-Glycosyltransferase/glycogen phosphorylase"/>
    <property type="match status" value="1"/>
</dbReference>
<dbReference type="Gene3D" id="3.40.50.2000">
    <property type="entry name" value="Glycogen Phosphorylase B"/>
    <property type="match status" value="1"/>
</dbReference>
<reference evidence="3" key="4">
    <citation type="submission" date="2019-03" db="UniProtKB">
        <authorList>
            <consortium name="EnsemblPlants"/>
        </authorList>
    </citation>
    <scope>IDENTIFICATION</scope>
</reference>
<reference evidence="4" key="2">
    <citation type="journal article" date="2017" name="Nat. Plants">
        <title>The Aegilops tauschii genome reveals multiple impacts of transposons.</title>
        <authorList>
            <person name="Zhao G."/>
            <person name="Zou C."/>
            <person name="Li K."/>
            <person name="Wang K."/>
            <person name="Li T."/>
            <person name="Gao L."/>
            <person name="Zhang X."/>
            <person name="Wang H."/>
            <person name="Yang Z."/>
            <person name="Liu X."/>
            <person name="Jiang W."/>
            <person name="Mao L."/>
            <person name="Kong X."/>
            <person name="Jiao Y."/>
            <person name="Jia J."/>
        </authorList>
    </citation>
    <scope>NUCLEOTIDE SEQUENCE [LARGE SCALE GENOMIC DNA]</scope>
    <source>
        <strain evidence="4">cv. AL8/78</strain>
    </source>
</reference>
<dbReference type="GO" id="GO:0016757">
    <property type="term" value="F:glycosyltransferase activity"/>
    <property type="evidence" value="ECO:0007669"/>
    <property type="project" value="UniProtKB-KW"/>
</dbReference>
<dbReference type="PANTHER" id="PTHR45825:SF17">
    <property type="entry name" value="STARCH SYNTHASE, CHLOROPLASTIC_AMYLOPLASTIC"/>
    <property type="match status" value="1"/>
</dbReference>
<dbReference type="InterPro" id="IPR001296">
    <property type="entry name" value="Glyco_trans_1"/>
</dbReference>
<proteinExistence type="predicted"/>
<protein>
    <recommendedName>
        <fullName evidence="2">Glycosyl transferase family 1 domain-containing protein</fullName>
    </recommendedName>
</protein>
<reference evidence="3" key="5">
    <citation type="journal article" date="2021" name="G3 (Bethesda)">
        <title>Aegilops tauschii genome assembly Aet v5.0 features greater sequence contiguity and improved annotation.</title>
        <authorList>
            <person name="Wang L."/>
            <person name="Zhu T."/>
            <person name="Rodriguez J.C."/>
            <person name="Deal K.R."/>
            <person name="Dubcovsky J."/>
            <person name="McGuire P.E."/>
            <person name="Lux T."/>
            <person name="Spannagl M."/>
            <person name="Mayer K.F.X."/>
            <person name="Baldrich P."/>
            <person name="Meyers B.C."/>
            <person name="Huo N."/>
            <person name="Gu Y.Q."/>
            <person name="Zhou H."/>
            <person name="Devos K.M."/>
            <person name="Bennetzen J.L."/>
            <person name="Unver T."/>
            <person name="Budak H."/>
            <person name="Gulick P.J."/>
            <person name="Galiba G."/>
            <person name="Kalapos B."/>
            <person name="Nelson D.R."/>
            <person name="Li P."/>
            <person name="You F.M."/>
            <person name="Luo M.C."/>
            <person name="Dvorak J."/>
        </authorList>
    </citation>
    <scope>NUCLEOTIDE SEQUENCE [LARGE SCALE GENOMIC DNA]</scope>
    <source>
        <strain evidence="3">cv. AL8/78</strain>
    </source>
</reference>
<sequence length="134" mass="14711">MSKNSLLAQRKVLSWMKGSDILIAAIPEFLEENGTGKKKMEEELMLLEAKYPQNARGIAKFNVPLAHMMFAGADFIIVPSRFEPCGLIQLQGMRYGVIPICSSTGGLVDTVREGVTGFHMGSFNVEDKLILSSC</sequence>
<keyword evidence="4" id="KW-1185">Reference proteome</keyword>
<dbReference type="Pfam" id="PF00534">
    <property type="entry name" value="Glycos_transf_1"/>
    <property type="match status" value="1"/>
</dbReference>
<reference evidence="3" key="3">
    <citation type="journal article" date="2017" name="Nature">
        <title>Genome sequence of the progenitor of the wheat D genome Aegilops tauschii.</title>
        <authorList>
            <person name="Luo M.C."/>
            <person name="Gu Y.Q."/>
            <person name="Puiu D."/>
            <person name="Wang H."/>
            <person name="Twardziok S.O."/>
            <person name="Deal K.R."/>
            <person name="Huo N."/>
            <person name="Zhu T."/>
            <person name="Wang L."/>
            <person name="Wang Y."/>
            <person name="McGuire P.E."/>
            <person name="Liu S."/>
            <person name="Long H."/>
            <person name="Ramasamy R.K."/>
            <person name="Rodriguez J.C."/>
            <person name="Van S.L."/>
            <person name="Yuan L."/>
            <person name="Wang Z."/>
            <person name="Xia Z."/>
            <person name="Xiao L."/>
            <person name="Anderson O.D."/>
            <person name="Ouyang S."/>
            <person name="Liang Y."/>
            <person name="Zimin A.V."/>
            <person name="Pertea G."/>
            <person name="Qi P."/>
            <person name="Bennetzen J.L."/>
            <person name="Dai X."/>
            <person name="Dawson M.W."/>
            <person name="Muller H.G."/>
            <person name="Kugler K."/>
            <person name="Rivarola-Duarte L."/>
            <person name="Spannagl M."/>
            <person name="Mayer K.F.X."/>
            <person name="Lu F.H."/>
            <person name="Bevan M.W."/>
            <person name="Leroy P."/>
            <person name="Li P."/>
            <person name="You F.M."/>
            <person name="Sun Q."/>
            <person name="Liu Z."/>
            <person name="Lyons E."/>
            <person name="Wicker T."/>
            <person name="Salzberg S.L."/>
            <person name="Devos K.M."/>
            <person name="Dvorak J."/>
        </authorList>
    </citation>
    <scope>NUCLEOTIDE SEQUENCE [LARGE SCALE GENOMIC DNA]</scope>
    <source>
        <strain evidence="3">cv. AL8/78</strain>
    </source>
</reference>
<dbReference type="Proteomes" id="UP000015105">
    <property type="component" value="Chromosome 2D"/>
</dbReference>
<evidence type="ECO:0000313" key="3">
    <source>
        <dbReference type="EnsemblPlants" id="AET2Gv20836000.10"/>
    </source>
</evidence>
<organism evidence="3 4">
    <name type="scientific">Aegilops tauschii subsp. strangulata</name>
    <name type="common">Goatgrass</name>
    <dbReference type="NCBI Taxonomy" id="200361"/>
    <lineage>
        <taxon>Eukaryota</taxon>
        <taxon>Viridiplantae</taxon>
        <taxon>Streptophyta</taxon>
        <taxon>Embryophyta</taxon>
        <taxon>Tracheophyta</taxon>
        <taxon>Spermatophyta</taxon>
        <taxon>Magnoliopsida</taxon>
        <taxon>Liliopsida</taxon>
        <taxon>Poales</taxon>
        <taxon>Poaceae</taxon>
        <taxon>BOP clade</taxon>
        <taxon>Pooideae</taxon>
        <taxon>Triticodae</taxon>
        <taxon>Triticeae</taxon>
        <taxon>Triticinae</taxon>
        <taxon>Aegilops</taxon>
    </lineage>
</organism>